<feature type="region of interest" description="Disordered" evidence="1">
    <location>
        <begin position="1"/>
        <end position="86"/>
    </location>
</feature>
<dbReference type="Pfam" id="PF20153">
    <property type="entry name" value="DUF6535"/>
    <property type="match status" value="1"/>
</dbReference>
<feature type="transmembrane region" description="Helical" evidence="2">
    <location>
        <begin position="259"/>
        <end position="282"/>
    </location>
</feature>
<comment type="caution">
    <text evidence="4">The sequence shown here is derived from an EMBL/GenBank/DDBJ whole genome shotgun (WGS) entry which is preliminary data.</text>
</comment>
<sequence length="873" mass="97985">MSSLLRYYTEKPKVTRFPTSQNQSSTTSDRQAPRKTSVHWTDTSHESSALHDEPQQYESSVHNERPRYTQDTENYIPSNDFDEDGTELEPDARVWKTYVKETDQFDLDLVEGWNRSLDVILNIVPVVFAALFSAISTAFVLESSKELKEDPVDSTAQTLETISQILLAIAQGNQSLVSQPPAAAGSTDNEKFTPSHAAICINVLWFLSLILSMAASLIAMLAKEWCYLFVSGRTGQPYLQARRRQQRWEGMVIWKMPELLMFLPSLMHWSLFLFAVGLSVYLWEMHFGVALPVIVVTLGILSVYVASTVAPFLHEFCPYSTATSRFIKGVYNTLLRAGPINGKKPPGQDIITSRALRWLIETCENPKSVDIALQAIAGADEQLPLGPLKECNVPSILSRRLTTGSPHTRNSESKLAFQLYARALGFFQTLAGNAAEPKGRVCTPGELRAKVRKLQINIEKELDLHLTKQELPLTEDNLLALQIGTSAPSHCLRAWYIDPKNHTYELINTAVEFIEKNGLKDPTKLHNAARLSFVTGIQMLISCSLIHCDSSRAARFILRIMEADIDSKHLGIFLAIFSLSRNDYPGWIVPSLDPVARATRAIDAAAFYIQKLDQIDRNEDSDDEDADDEKADTLIDFGLLGLLSDPGSYDLLDDDFKQIRAMFIWVAHDPGTHIYTLPEGFDVRHHAMQVVSAKLKSIDGQQAIFKSDASVSTYLTALRQSYNREIGSPTEQVYVFVMECFFRAPSMFLEDCWALMADFPLPTLTDELAKTVKDRDILRLLLGALRSPAGDQQIFAVAQLALLIKLAVGCGKNLADTWKDILGAALQHETTSQPLKELRTFGEELGQMFRTIYEGDEQWSYYEYCSYIMELLS</sequence>
<evidence type="ECO:0000259" key="3">
    <source>
        <dbReference type="Pfam" id="PF20153"/>
    </source>
</evidence>
<reference evidence="4" key="1">
    <citation type="submission" date="2021-01" db="EMBL/GenBank/DDBJ databases">
        <authorList>
            <person name="Kaushik A."/>
        </authorList>
    </citation>
    <scope>NUCLEOTIDE SEQUENCE</scope>
    <source>
        <strain evidence="4">AG2-2IIIB</strain>
    </source>
</reference>
<feature type="compositionally biased region" description="Basic and acidic residues" evidence="1">
    <location>
        <begin position="42"/>
        <end position="54"/>
    </location>
</feature>
<dbReference type="Proteomes" id="UP000663843">
    <property type="component" value="Unassembled WGS sequence"/>
</dbReference>
<keyword evidence="2" id="KW-0472">Membrane</keyword>
<evidence type="ECO:0000313" key="4">
    <source>
        <dbReference type="EMBL" id="CAE6479793.1"/>
    </source>
</evidence>
<keyword evidence="2" id="KW-0812">Transmembrane</keyword>
<feature type="transmembrane region" description="Helical" evidence="2">
    <location>
        <begin position="199"/>
        <end position="222"/>
    </location>
</feature>
<dbReference type="AlphaFoldDB" id="A0A8H3GY95"/>
<feature type="compositionally biased region" description="Basic and acidic residues" evidence="1">
    <location>
        <begin position="61"/>
        <end position="70"/>
    </location>
</feature>
<dbReference type="InterPro" id="IPR045338">
    <property type="entry name" value="DUF6535"/>
</dbReference>
<evidence type="ECO:0000256" key="1">
    <source>
        <dbReference type="SAM" id="MobiDB-lite"/>
    </source>
</evidence>
<dbReference type="EMBL" id="CAJMWT010003837">
    <property type="protein sequence ID" value="CAE6479793.1"/>
    <property type="molecule type" value="Genomic_DNA"/>
</dbReference>
<protein>
    <recommendedName>
        <fullName evidence="3">DUF6535 domain-containing protein</fullName>
    </recommendedName>
</protein>
<evidence type="ECO:0000256" key="2">
    <source>
        <dbReference type="SAM" id="Phobius"/>
    </source>
</evidence>
<gene>
    <name evidence="4" type="ORF">RDB_LOCUS116482</name>
</gene>
<feature type="domain" description="DUF6535" evidence="3">
    <location>
        <begin position="95"/>
        <end position="284"/>
    </location>
</feature>
<keyword evidence="2" id="KW-1133">Transmembrane helix</keyword>
<feature type="transmembrane region" description="Helical" evidence="2">
    <location>
        <begin position="119"/>
        <end position="141"/>
    </location>
</feature>
<feature type="compositionally biased region" description="Polar residues" evidence="1">
    <location>
        <begin position="17"/>
        <end position="30"/>
    </location>
</feature>
<name>A0A8H3GY95_9AGAM</name>
<evidence type="ECO:0000313" key="5">
    <source>
        <dbReference type="Proteomes" id="UP000663843"/>
    </source>
</evidence>
<accession>A0A8H3GY95</accession>
<proteinExistence type="predicted"/>
<organism evidence="4 5">
    <name type="scientific">Rhizoctonia solani</name>
    <dbReference type="NCBI Taxonomy" id="456999"/>
    <lineage>
        <taxon>Eukaryota</taxon>
        <taxon>Fungi</taxon>
        <taxon>Dikarya</taxon>
        <taxon>Basidiomycota</taxon>
        <taxon>Agaricomycotina</taxon>
        <taxon>Agaricomycetes</taxon>
        <taxon>Cantharellales</taxon>
        <taxon>Ceratobasidiaceae</taxon>
        <taxon>Rhizoctonia</taxon>
    </lineage>
</organism>
<feature type="transmembrane region" description="Helical" evidence="2">
    <location>
        <begin position="289"/>
        <end position="313"/>
    </location>
</feature>